<dbReference type="InterPro" id="IPR036890">
    <property type="entry name" value="HATPase_C_sf"/>
</dbReference>
<dbReference type="GO" id="GO:0005886">
    <property type="term" value="C:plasma membrane"/>
    <property type="evidence" value="ECO:0007669"/>
    <property type="project" value="TreeGrafter"/>
</dbReference>
<evidence type="ECO:0000256" key="8">
    <source>
        <dbReference type="SAM" id="Phobius"/>
    </source>
</evidence>
<dbReference type="InterPro" id="IPR011123">
    <property type="entry name" value="Y_Y_Y"/>
</dbReference>
<dbReference type="Pfam" id="PF07495">
    <property type="entry name" value="Y_Y_Y"/>
    <property type="match status" value="1"/>
</dbReference>
<dbReference type="InterPro" id="IPR015943">
    <property type="entry name" value="WD40/YVTN_repeat-like_dom_sf"/>
</dbReference>
<keyword evidence="12" id="KW-1185">Reference proteome</keyword>
<dbReference type="InterPro" id="IPR036097">
    <property type="entry name" value="HisK_dim/P_sf"/>
</dbReference>
<protein>
    <recommendedName>
        <fullName evidence="2">histidine kinase</fullName>
        <ecNumber evidence="2">2.7.13.3</ecNumber>
    </recommendedName>
</protein>
<dbReference type="GO" id="GO:0009927">
    <property type="term" value="F:histidine phosphotransfer kinase activity"/>
    <property type="evidence" value="ECO:0007669"/>
    <property type="project" value="TreeGrafter"/>
</dbReference>
<dbReference type="Pfam" id="PF02518">
    <property type="entry name" value="HATPase_c"/>
    <property type="match status" value="1"/>
</dbReference>
<evidence type="ECO:0000259" key="10">
    <source>
        <dbReference type="PROSITE" id="PS50110"/>
    </source>
</evidence>
<organism evidence="11 12">
    <name type="scientific">Aliikangiella coralliicola</name>
    <dbReference type="NCBI Taxonomy" id="2592383"/>
    <lineage>
        <taxon>Bacteria</taxon>
        <taxon>Pseudomonadati</taxon>
        <taxon>Pseudomonadota</taxon>
        <taxon>Gammaproteobacteria</taxon>
        <taxon>Oceanospirillales</taxon>
        <taxon>Pleioneaceae</taxon>
        <taxon>Aliikangiella</taxon>
    </lineage>
</organism>
<feature type="domain" description="Response regulatory" evidence="10">
    <location>
        <begin position="1073"/>
        <end position="1189"/>
    </location>
</feature>
<keyword evidence="3 7" id="KW-0597">Phosphoprotein</keyword>
<dbReference type="PANTHER" id="PTHR43047:SF72">
    <property type="entry name" value="OSMOSENSING HISTIDINE PROTEIN KINASE SLN1"/>
    <property type="match status" value="1"/>
</dbReference>
<comment type="catalytic activity">
    <reaction evidence="1">
        <text>ATP + protein L-histidine = ADP + protein N-phospho-L-histidine.</text>
        <dbReference type="EC" id="2.7.13.3"/>
    </reaction>
</comment>
<dbReference type="SUPFAM" id="SSF55874">
    <property type="entry name" value="ATPase domain of HSP90 chaperone/DNA topoisomerase II/histidine kinase"/>
    <property type="match status" value="1"/>
</dbReference>
<feature type="transmembrane region" description="Helical" evidence="8">
    <location>
        <begin position="765"/>
        <end position="785"/>
    </location>
</feature>
<dbReference type="Gene3D" id="3.40.50.2300">
    <property type="match status" value="1"/>
</dbReference>
<comment type="caution">
    <text evidence="11">The sequence shown here is derived from an EMBL/GenBank/DDBJ whole genome shotgun (WGS) entry which is preliminary data.</text>
</comment>
<dbReference type="InterPro" id="IPR004358">
    <property type="entry name" value="Sig_transdc_His_kin-like_C"/>
</dbReference>
<proteinExistence type="predicted"/>
<dbReference type="RefSeq" id="WP_142891803.1">
    <property type="nucleotide sequence ID" value="NZ_ML660160.1"/>
</dbReference>
<evidence type="ECO:0000313" key="11">
    <source>
        <dbReference type="EMBL" id="TQV89739.1"/>
    </source>
</evidence>
<dbReference type="GO" id="GO:0000155">
    <property type="term" value="F:phosphorelay sensor kinase activity"/>
    <property type="evidence" value="ECO:0007669"/>
    <property type="project" value="InterPro"/>
</dbReference>
<dbReference type="SMART" id="SM00387">
    <property type="entry name" value="HATPase_c"/>
    <property type="match status" value="1"/>
</dbReference>
<dbReference type="SMART" id="SM00448">
    <property type="entry name" value="REC"/>
    <property type="match status" value="1"/>
</dbReference>
<reference evidence="11 12" key="1">
    <citation type="submission" date="2019-07" db="EMBL/GenBank/DDBJ databases">
        <title>Draft genome for Aliikangiella sp. M105.</title>
        <authorList>
            <person name="Wang G."/>
        </authorList>
    </citation>
    <scope>NUCLEOTIDE SEQUENCE [LARGE SCALE GENOMIC DNA]</scope>
    <source>
        <strain evidence="11 12">M105</strain>
    </source>
</reference>
<dbReference type="PROSITE" id="PS50109">
    <property type="entry name" value="HIS_KIN"/>
    <property type="match status" value="1"/>
</dbReference>
<feature type="modified residue" description="4-aspartylphosphate" evidence="7">
    <location>
        <position position="1122"/>
    </location>
</feature>
<keyword evidence="6" id="KW-0902">Two-component regulatory system</keyword>
<dbReference type="AlphaFoldDB" id="A0A545UJU1"/>
<dbReference type="Gene3D" id="1.10.287.130">
    <property type="match status" value="1"/>
</dbReference>
<dbReference type="InterPro" id="IPR011110">
    <property type="entry name" value="Reg_prop"/>
</dbReference>
<name>A0A545UJU1_9GAMM</name>
<evidence type="ECO:0000256" key="7">
    <source>
        <dbReference type="PROSITE-ProRule" id="PRU00169"/>
    </source>
</evidence>
<dbReference type="EMBL" id="VIKS01000001">
    <property type="protein sequence ID" value="TQV89739.1"/>
    <property type="molecule type" value="Genomic_DNA"/>
</dbReference>
<dbReference type="Proteomes" id="UP000315439">
    <property type="component" value="Unassembled WGS sequence"/>
</dbReference>
<dbReference type="PANTHER" id="PTHR43047">
    <property type="entry name" value="TWO-COMPONENT HISTIDINE PROTEIN KINASE"/>
    <property type="match status" value="1"/>
</dbReference>
<dbReference type="InterPro" id="IPR013783">
    <property type="entry name" value="Ig-like_fold"/>
</dbReference>
<dbReference type="CDD" id="cd00082">
    <property type="entry name" value="HisKA"/>
    <property type="match status" value="1"/>
</dbReference>
<dbReference type="PROSITE" id="PS50110">
    <property type="entry name" value="RESPONSE_REGULATORY"/>
    <property type="match status" value="1"/>
</dbReference>
<dbReference type="SUPFAM" id="SSF52172">
    <property type="entry name" value="CheY-like"/>
    <property type="match status" value="1"/>
</dbReference>
<evidence type="ECO:0000256" key="4">
    <source>
        <dbReference type="ARBA" id="ARBA00022679"/>
    </source>
</evidence>
<evidence type="ECO:0000259" key="9">
    <source>
        <dbReference type="PROSITE" id="PS50109"/>
    </source>
</evidence>
<dbReference type="Gene3D" id="2.60.40.10">
    <property type="entry name" value="Immunoglobulins"/>
    <property type="match status" value="1"/>
</dbReference>
<evidence type="ECO:0000256" key="5">
    <source>
        <dbReference type="ARBA" id="ARBA00022777"/>
    </source>
</evidence>
<dbReference type="Gene3D" id="3.30.565.10">
    <property type="entry name" value="Histidine kinase-like ATPase, C-terminal domain"/>
    <property type="match status" value="1"/>
</dbReference>
<sequence length="1279" mass="143771">MVNHQELAFFCRAFLFVLVSLSVTTQVKSLPHFAEVGRLPIQNFSPEDYKVSSHDQNWNIIQNSKGLIYVANGSGVLEYDGVSWRLIKVSNLSSVFSLAIDSEDRIYVGAENELGYLEPNSLGELHYVSMMEYLPPDDRNINVVWKIEVLTHGVYFGCDKYLIRWHKGTMKLWKTEKIFSDPFVIEDKLYLQDGRALFKLENDQFFEVASGESPEYSKYTIYGMLKAAKDAYLVISEKQGIFRCQSTAPPESPCVPFASHLTQLFKKLEPYKSKTLPSGIMAISTRKGGVLLLSPTGQLLRVINEAEGLLDNRVFAIFVDRQNGLWLGTNNGVSRVDISGTNSHFDKKNGLIGSANSIARHKGRLFVGTSTGVYLLKSGVNGEASRFERYTDIPGNCWALLSTEQGLIASCNRRVVNLDTQRVIRGKGRLVYRLLRSKNNPALIYMGLENGLGLLRLKDRWTFQKQIKGIGSPVRSLAEDLHNRVWMGTSAHGVHMFDPNAAQHGQSKIQHFGTAEGFGNKWSKVVEIAGRVQIYANQRIYDISNNPIYPVSITLDTTFSKWLQGGANKVTEDTAGRVWVAAKRKSGIAVPKKNGGYTWIPTQLRYFQNRIYGMIYAEPNGTAWALGRNKGVVRLTLPKIINDVTTDSQPKYPVWIRRVSNSSNKTLVGGNYNTTNDNLAFSYENNALRFAFAAPIYEASELVQYRTWLENFDKWSNWSEETQKDYTNLSEGEYTFHVQAKDVYDRISDEHTFSFEILPPWYRSWWAWSVYILLIVGLIWAAFYLRMRSLQLNNKRLSGEVKRRTIELVRARDEAEAANRTKSIFLANMSHELRTPLNAILGFSELSGRDPAVPEHICDYLGTIRRSGEHLLDLINGVLDMAKIEAGRTTFDASSFDLHSMLHTIQDMFRLRTETKGIALNFECVESSPRAIKTDERKLRQVLINLLSNAVKFTVKGGVTLTVCYSHEQSERISFEVKDTGPGIPEKEKDLLFKPFGQTGVGRKASEGSGLGLAISKEFVELMGGKFKVTSEVGKGSCFAFEIDIELAKLDDLEDHVNRRRVIGLAEGERRYRILVVDDSPDSRAVLSKLMSEVGFEVREASDGQEAIVLWKKWSPDLIWMDMQMPVMDGYGATAEIKETQKGQETVIIALTASAFEEDRSMVLGAGCDDFMRKPFRVDDLYEVMAGHLGVKFIYEVPSTLPEQASKPLSKEDLSGLSHTQLISLHEAAISGDIDQLEQLSDEIGQTNSALAGQLNAIIGQFEFEPIIEATTALSSEEK</sequence>
<evidence type="ECO:0000256" key="3">
    <source>
        <dbReference type="ARBA" id="ARBA00022553"/>
    </source>
</evidence>
<evidence type="ECO:0000256" key="1">
    <source>
        <dbReference type="ARBA" id="ARBA00000085"/>
    </source>
</evidence>
<gene>
    <name evidence="11" type="ORF">FLL46_02340</name>
</gene>
<dbReference type="CDD" id="cd17546">
    <property type="entry name" value="REC_hyHK_CKI1_RcsC-like"/>
    <property type="match status" value="1"/>
</dbReference>
<dbReference type="Pfam" id="PF00072">
    <property type="entry name" value="Response_reg"/>
    <property type="match status" value="1"/>
</dbReference>
<dbReference type="InterPro" id="IPR003661">
    <property type="entry name" value="HisK_dim/P_dom"/>
</dbReference>
<keyword evidence="8" id="KW-0812">Transmembrane</keyword>
<keyword evidence="8" id="KW-0472">Membrane</keyword>
<evidence type="ECO:0000256" key="2">
    <source>
        <dbReference type="ARBA" id="ARBA00012438"/>
    </source>
</evidence>
<dbReference type="Gene3D" id="2.130.10.10">
    <property type="entry name" value="YVTN repeat-like/Quinoprotein amine dehydrogenase"/>
    <property type="match status" value="2"/>
</dbReference>
<evidence type="ECO:0000313" key="12">
    <source>
        <dbReference type="Proteomes" id="UP000315439"/>
    </source>
</evidence>
<keyword evidence="8" id="KW-1133">Transmembrane helix</keyword>
<dbReference type="EC" id="2.7.13.3" evidence="2"/>
<dbReference type="InterPro" id="IPR005467">
    <property type="entry name" value="His_kinase_dom"/>
</dbReference>
<dbReference type="InterPro" id="IPR011006">
    <property type="entry name" value="CheY-like_superfamily"/>
</dbReference>
<dbReference type="Pfam" id="PF00512">
    <property type="entry name" value="HisKA"/>
    <property type="match status" value="1"/>
</dbReference>
<dbReference type="SUPFAM" id="SSF47384">
    <property type="entry name" value="Homodimeric domain of signal transducing histidine kinase"/>
    <property type="match status" value="1"/>
</dbReference>
<dbReference type="FunFam" id="3.30.565.10:FF:000010">
    <property type="entry name" value="Sensor histidine kinase RcsC"/>
    <property type="match status" value="1"/>
</dbReference>
<dbReference type="InterPro" id="IPR003594">
    <property type="entry name" value="HATPase_dom"/>
</dbReference>
<dbReference type="OrthoDB" id="176203at2"/>
<dbReference type="CDD" id="cd16922">
    <property type="entry name" value="HATPase_EvgS-ArcB-TorS-like"/>
    <property type="match status" value="1"/>
</dbReference>
<keyword evidence="4" id="KW-0808">Transferase</keyword>
<dbReference type="PRINTS" id="PR00344">
    <property type="entry name" value="BCTRLSENSOR"/>
</dbReference>
<evidence type="ECO:0000256" key="6">
    <source>
        <dbReference type="ARBA" id="ARBA00023012"/>
    </source>
</evidence>
<accession>A0A545UJU1</accession>
<dbReference type="SUPFAM" id="SSF63829">
    <property type="entry name" value="Calcium-dependent phosphotriesterase"/>
    <property type="match status" value="1"/>
</dbReference>
<feature type="domain" description="Histidine kinase" evidence="9">
    <location>
        <begin position="828"/>
        <end position="1047"/>
    </location>
</feature>
<keyword evidence="5" id="KW-0418">Kinase</keyword>
<dbReference type="InterPro" id="IPR001789">
    <property type="entry name" value="Sig_transdc_resp-reg_receiver"/>
</dbReference>
<dbReference type="SMART" id="SM00388">
    <property type="entry name" value="HisKA"/>
    <property type="match status" value="1"/>
</dbReference>
<dbReference type="Pfam" id="PF07494">
    <property type="entry name" value="Reg_prop"/>
    <property type="match status" value="1"/>
</dbReference>